<evidence type="ECO:0000256" key="1">
    <source>
        <dbReference type="ARBA" id="ARBA00022908"/>
    </source>
</evidence>
<dbReference type="Gene3D" id="1.10.150.130">
    <property type="match status" value="1"/>
</dbReference>
<proteinExistence type="predicted"/>
<keyword evidence="1" id="KW-0229">DNA integration</keyword>
<dbReference type="InterPro" id="IPR044068">
    <property type="entry name" value="CB"/>
</dbReference>
<protein>
    <recommendedName>
        <fullName evidence="4">Core-binding (CB) domain-containing protein</fullName>
    </recommendedName>
</protein>
<dbReference type="EMBL" id="CADCTG010000179">
    <property type="protein sequence ID" value="CAA9254786.1"/>
    <property type="molecule type" value="Genomic_DNA"/>
</dbReference>
<dbReference type="Pfam" id="PF02899">
    <property type="entry name" value="Phage_int_SAM_1"/>
    <property type="match status" value="1"/>
</dbReference>
<dbReference type="AlphaFoldDB" id="A0A6J4IMT7"/>
<evidence type="ECO:0000259" key="4">
    <source>
        <dbReference type="PROSITE" id="PS51900"/>
    </source>
</evidence>
<keyword evidence="2 3" id="KW-0238">DNA-binding</keyword>
<feature type="non-terminal residue" evidence="5">
    <location>
        <position position="77"/>
    </location>
</feature>
<evidence type="ECO:0000256" key="3">
    <source>
        <dbReference type="PROSITE-ProRule" id="PRU01248"/>
    </source>
</evidence>
<evidence type="ECO:0000313" key="5">
    <source>
        <dbReference type="EMBL" id="CAA9254786.1"/>
    </source>
</evidence>
<reference evidence="5" key="1">
    <citation type="submission" date="2020-02" db="EMBL/GenBank/DDBJ databases">
        <authorList>
            <person name="Meier V. D."/>
        </authorList>
    </citation>
    <scope>NUCLEOTIDE SEQUENCE</scope>
    <source>
        <strain evidence="5">AVDCRST_MAG08</strain>
    </source>
</reference>
<dbReference type="PROSITE" id="PS51900">
    <property type="entry name" value="CB"/>
    <property type="match status" value="1"/>
</dbReference>
<organism evidence="5">
    <name type="scientific">uncultured Acetobacteraceae bacterium</name>
    <dbReference type="NCBI Taxonomy" id="169975"/>
    <lineage>
        <taxon>Bacteria</taxon>
        <taxon>Pseudomonadati</taxon>
        <taxon>Pseudomonadota</taxon>
        <taxon>Alphaproteobacteria</taxon>
        <taxon>Acetobacterales</taxon>
        <taxon>Acetobacteraceae</taxon>
        <taxon>environmental samples</taxon>
    </lineage>
</organism>
<dbReference type="InterPro" id="IPR004107">
    <property type="entry name" value="Integrase_SAM-like_N"/>
</dbReference>
<dbReference type="GO" id="GO:0003677">
    <property type="term" value="F:DNA binding"/>
    <property type="evidence" value="ECO:0007669"/>
    <property type="project" value="UniProtKB-UniRule"/>
</dbReference>
<gene>
    <name evidence="5" type="ORF">AVDCRST_MAG08-2293</name>
</gene>
<dbReference type="InterPro" id="IPR010998">
    <property type="entry name" value="Integrase_recombinase_N"/>
</dbReference>
<sequence length="77" mass="8303">MTGAEARARFLDWLAREKRASANTVEAYGRDLRDFLLFLSGHIGEEPNAASLAGLRAADLRAFLARRAADGAGVATR</sequence>
<dbReference type="SUPFAM" id="SSF47823">
    <property type="entry name" value="lambda integrase-like, N-terminal domain"/>
    <property type="match status" value="1"/>
</dbReference>
<evidence type="ECO:0000256" key="2">
    <source>
        <dbReference type="ARBA" id="ARBA00023125"/>
    </source>
</evidence>
<accession>A0A6J4IMT7</accession>
<feature type="domain" description="Core-binding (CB)" evidence="4">
    <location>
        <begin position="1"/>
        <end position="77"/>
    </location>
</feature>
<name>A0A6J4IMT7_9PROT</name>
<dbReference type="GO" id="GO:0015074">
    <property type="term" value="P:DNA integration"/>
    <property type="evidence" value="ECO:0007669"/>
    <property type="project" value="UniProtKB-KW"/>
</dbReference>